<keyword evidence="3 6" id="KW-0812">Transmembrane</keyword>
<evidence type="ECO:0000256" key="5">
    <source>
        <dbReference type="ARBA" id="ARBA00023136"/>
    </source>
</evidence>
<dbReference type="KEGG" id="ssin:G7078_00765"/>
<accession>A0A6G7ZKK0</accession>
<feature type="domain" description="VTT" evidence="7">
    <location>
        <begin position="67"/>
        <end position="183"/>
    </location>
</feature>
<reference evidence="8 9" key="1">
    <citation type="submission" date="2020-03" db="EMBL/GenBank/DDBJ databases">
        <title>Sphingomonas sp. nov., isolated from fish.</title>
        <authorList>
            <person name="Hyun D.-W."/>
            <person name="Bae J.-W."/>
        </authorList>
    </citation>
    <scope>NUCLEOTIDE SEQUENCE [LARGE SCALE GENOMIC DNA]</scope>
    <source>
        <strain evidence="8 9">HDW15C</strain>
    </source>
</reference>
<gene>
    <name evidence="8" type="ORF">G7078_00765</name>
</gene>
<proteinExistence type="inferred from homology"/>
<evidence type="ECO:0000259" key="7">
    <source>
        <dbReference type="Pfam" id="PF09335"/>
    </source>
</evidence>
<protein>
    <recommendedName>
        <fullName evidence="6">TVP38/TMEM64 family membrane protein</fullName>
    </recommendedName>
</protein>
<dbReference type="InterPro" id="IPR015414">
    <property type="entry name" value="TMEM64"/>
</dbReference>
<evidence type="ECO:0000256" key="1">
    <source>
        <dbReference type="ARBA" id="ARBA00004651"/>
    </source>
</evidence>
<feature type="transmembrane region" description="Helical" evidence="6">
    <location>
        <begin position="200"/>
        <end position="218"/>
    </location>
</feature>
<dbReference type="PANTHER" id="PTHR12677">
    <property type="entry name" value="GOLGI APPARATUS MEMBRANE PROTEIN TVP38-RELATED"/>
    <property type="match status" value="1"/>
</dbReference>
<dbReference type="InterPro" id="IPR032816">
    <property type="entry name" value="VTT_dom"/>
</dbReference>
<evidence type="ECO:0000256" key="4">
    <source>
        <dbReference type="ARBA" id="ARBA00022989"/>
    </source>
</evidence>
<evidence type="ECO:0000256" key="6">
    <source>
        <dbReference type="RuleBase" id="RU366058"/>
    </source>
</evidence>
<keyword evidence="5 6" id="KW-0472">Membrane</keyword>
<dbReference type="PANTHER" id="PTHR12677:SF59">
    <property type="entry name" value="GOLGI APPARATUS MEMBRANE PROTEIN TVP38-RELATED"/>
    <property type="match status" value="1"/>
</dbReference>
<feature type="transmembrane region" description="Helical" evidence="6">
    <location>
        <begin position="133"/>
        <end position="154"/>
    </location>
</feature>
<dbReference type="GO" id="GO:0005886">
    <property type="term" value="C:plasma membrane"/>
    <property type="evidence" value="ECO:0007669"/>
    <property type="project" value="UniProtKB-SubCell"/>
</dbReference>
<feature type="transmembrane region" description="Helical" evidence="6">
    <location>
        <begin position="46"/>
        <end position="76"/>
    </location>
</feature>
<dbReference type="Proteomes" id="UP000502502">
    <property type="component" value="Chromosome"/>
</dbReference>
<comment type="similarity">
    <text evidence="6">Belongs to the TVP38/TMEM64 family.</text>
</comment>
<name>A0A6G7ZKK0_9SPHN</name>
<keyword evidence="2 6" id="KW-1003">Cell membrane</keyword>
<dbReference type="RefSeq" id="WP_166092000.1">
    <property type="nucleotide sequence ID" value="NZ_CP049871.1"/>
</dbReference>
<keyword evidence="4 6" id="KW-1133">Transmembrane helix</keyword>
<evidence type="ECO:0000256" key="2">
    <source>
        <dbReference type="ARBA" id="ARBA00022475"/>
    </source>
</evidence>
<dbReference type="Pfam" id="PF09335">
    <property type="entry name" value="VTT_dom"/>
    <property type="match status" value="1"/>
</dbReference>
<dbReference type="EMBL" id="CP049871">
    <property type="protein sequence ID" value="QIL01462.1"/>
    <property type="molecule type" value="Genomic_DNA"/>
</dbReference>
<feature type="transmembrane region" description="Helical" evidence="6">
    <location>
        <begin position="161"/>
        <end position="180"/>
    </location>
</feature>
<comment type="subcellular location">
    <subcellularLocation>
        <location evidence="1 6">Cell membrane</location>
        <topology evidence="1 6">Multi-pass membrane protein</topology>
    </subcellularLocation>
</comment>
<feature type="transmembrane region" description="Helical" evidence="6">
    <location>
        <begin position="88"/>
        <end position="113"/>
    </location>
</feature>
<evidence type="ECO:0000256" key="3">
    <source>
        <dbReference type="ARBA" id="ARBA00022692"/>
    </source>
</evidence>
<evidence type="ECO:0000313" key="9">
    <source>
        <dbReference type="Proteomes" id="UP000502502"/>
    </source>
</evidence>
<dbReference type="AlphaFoldDB" id="A0A6G7ZKK0"/>
<evidence type="ECO:0000313" key="8">
    <source>
        <dbReference type="EMBL" id="QIL01462.1"/>
    </source>
</evidence>
<sequence length="230" mass="24989">MTKRLLTIAVLVVALALFFALGLDEYLRLSTIKAAQQELTSHYRRAPGLFIAGFMLLHVTALALCLPGAVLTMALAGGAIFGPYLGTAIVLTSLTIGDSLGFLAARFLIGDWVRKRFANYLEKTQREVDRNGAFYLLSLRLTAAVPYFLVNLAFGVSRMPLRIFAPVSFLGLTPATALYVSTGTELGRIETAGDVLSPRLLVWFTLLAIAPLVARFLLRGVGKRRLSPDS</sequence>
<keyword evidence="9" id="KW-1185">Reference proteome</keyword>
<organism evidence="8 9">
    <name type="scientific">Sphingomonas sinipercae</name>
    <dbReference type="NCBI Taxonomy" id="2714944"/>
    <lineage>
        <taxon>Bacteria</taxon>
        <taxon>Pseudomonadati</taxon>
        <taxon>Pseudomonadota</taxon>
        <taxon>Alphaproteobacteria</taxon>
        <taxon>Sphingomonadales</taxon>
        <taxon>Sphingomonadaceae</taxon>
        <taxon>Sphingomonas</taxon>
    </lineage>
</organism>